<evidence type="ECO:0000256" key="5">
    <source>
        <dbReference type="ARBA" id="ARBA00022737"/>
    </source>
</evidence>
<comment type="subcellular location">
    <subcellularLocation>
        <location evidence="1">Membrane</location>
        <topology evidence="1">Multi-pass membrane protein</topology>
    </subcellularLocation>
</comment>
<dbReference type="PROSITE" id="PS50920">
    <property type="entry name" value="SOLCAR"/>
    <property type="match status" value="3"/>
</dbReference>
<evidence type="ECO:0000256" key="3">
    <source>
        <dbReference type="ARBA" id="ARBA00022448"/>
    </source>
</evidence>
<keyword evidence="4 8" id="KW-0812">Transmembrane</keyword>
<evidence type="ECO:0000256" key="9">
    <source>
        <dbReference type="RuleBase" id="RU000488"/>
    </source>
</evidence>
<feature type="repeat" description="Solcar" evidence="8">
    <location>
        <begin position="148"/>
        <end position="249"/>
    </location>
</feature>
<dbReference type="InterPro" id="IPR050391">
    <property type="entry name" value="Mito_Metabolite_Transporter"/>
</dbReference>
<proteinExistence type="inferred from homology"/>
<dbReference type="Proteomes" id="UP001190700">
    <property type="component" value="Unassembled WGS sequence"/>
</dbReference>
<feature type="repeat" description="Solcar" evidence="8">
    <location>
        <begin position="43"/>
        <end position="136"/>
    </location>
</feature>
<keyword evidence="6" id="KW-1133">Transmembrane helix</keyword>
<evidence type="ECO:0000313" key="11">
    <source>
        <dbReference type="Proteomes" id="UP001190700"/>
    </source>
</evidence>
<dbReference type="PANTHER" id="PTHR45618">
    <property type="entry name" value="MITOCHONDRIAL DICARBOXYLATE CARRIER-RELATED"/>
    <property type="match status" value="1"/>
</dbReference>
<keyword evidence="3 9" id="KW-0813">Transport</keyword>
<comment type="similarity">
    <text evidence="2 9">Belongs to the mitochondrial carrier (TC 2.A.29) family.</text>
</comment>
<dbReference type="GO" id="GO:0016020">
    <property type="term" value="C:membrane"/>
    <property type="evidence" value="ECO:0007669"/>
    <property type="project" value="UniProtKB-SubCell"/>
</dbReference>
<protein>
    <submittedName>
        <fullName evidence="10">Uncharacterized protein</fullName>
    </submittedName>
</protein>
<gene>
    <name evidence="10" type="ORF">CYMTET_44046</name>
</gene>
<dbReference type="EMBL" id="LGRX02029831">
    <property type="protein sequence ID" value="KAK3246415.1"/>
    <property type="molecule type" value="Genomic_DNA"/>
</dbReference>
<reference evidence="10 11" key="1">
    <citation type="journal article" date="2015" name="Genome Biol. Evol.">
        <title>Comparative Genomics of a Bacterivorous Green Alga Reveals Evolutionary Causalities and Consequences of Phago-Mixotrophic Mode of Nutrition.</title>
        <authorList>
            <person name="Burns J.A."/>
            <person name="Paasch A."/>
            <person name="Narechania A."/>
            <person name="Kim E."/>
        </authorList>
    </citation>
    <scope>NUCLEOTIDE SEQUENCE [LARGE SCALE GENOMIC DNA]</scope>
    <source>
        <strain evidence="10 11">PLY_AMNH</strain>
    </source>
</reference>
<accession>A0AAE0F132</accession>
<keyword evidence="11" id="KW-1185">Reference proteome</keyword>
<dbReference type="Gene3D" id="1.50.40.10">
    <property type="entry name" value="Mitochondrial carrier domain"/>
    <property type="match status" value="1"/>
</dbReference>
<keyword evidence="7 8" id="KW-0472">Membrane</keyword>
<dbReference type="InterPro" id="IPR023395">
    <property type="entry name" value="MCP_dom_sf"/>
</dbReference>
<evidence type="ECO:0000256" key="7">
    <source>
        <dbReference type="ARBA" id="ARBA00023136"/>
    </source>
</evidence>
<sequence length="352" mass="37406">MTLPPSVFATVAEGTCLAGSWTAISGVGGYMAAIKGEKGAPPFPVLRECFAAGSCTALSAAVFNPTDVCKIRMQTEAMLISQTTQAQYTSVTGTAKKILAEEGVWGLWRPGITASCLRDLGYTGLRVGLYPSVKQGLSKAAGLGAEDTGFFFKVVCGMSTGALGAALATPPDLVKIRMQGEAGRLQDGKFITGLRKGHVPEIRNTYDGFIQIVRKDGVSGLYRGLYAGVIRAAIGTGAQLATYDHAKCALKGYNIPLFQEEGPPLHLFASFLSGLAFSTASAPADLIKSRMMNDTNGYYRNNLDCLLRTVRGEGPAALFKGWTPSVLRLCPMFMVATTLMEQARSILGLSWF</sequence>
<evidence type="ECO:0000256" key="2">
    <source>
        <dbReference type="ARBA" id="ARBA00006375"/>
    </source>
</evidence>
<comment type="caution">
    <text evidence="10">The sequence shown here is derived from an EMBL/GenBank/DDBJ whole genome shotgun (WGS) entry which is preliminary data.</text>
</comment>
<keyword evidence="5" id="KW-0677">Repeat</keyword>
<feature type="repeat" description="Solcar" evidence="8">
    <location>
        <begin position="261"/>
        <end position="346"/>
    </location>
</feature>
<dbReference type="SUPFAM" id="SSF103506">
    <property type="entry name" value="Mitochondrial carrier"/>
    <property type="match status" value="1"/>
</dbReference>
<evidence type="ECO:0000256" key="8">
    <source>
        <dbReference type="PROSITE-ProRule" id="PRU00282"/>
    </source>
</evidence>
<evidence type="ECO:0000256" key="6">
    <source>
        <dbReference type="ARBA" id="ARBA00022989"/>
    </source>
</evidence>
<dbReference type="Pfam" id="PF00153">
    <property type="entry name" value="Mito_carr"/>
    <property type="match status" value="3"/>
</dbReference>
<organism evidence="10 11">
    <name type="scientific">Cymbomonas tetramitiformis</name>
    <dbReference type="NCBI Taxonomy" id="36881"/>
    <lineage>
        <taxon>Eukaryota</taxon>
        <taxon>Viridiplantae</taxon>
        <taxon>Chlorophyta</taxon>
        <taxon>Pyramimonadophyceae</taxon>
        <taxon>Pyramimonadales</taxon>
        <taxon>Pyramimonadaceae</taxon>
        <taxon>Cymbomonas</taxon>
    </lineage>
</organism>
<dbReference type="InterPro" id="IPR018108">
    <property type="entry name" value="MCP_transmembrane"/>
</dbReference>
<dbReference type="AlphaFoldDB" id="A0AAE0F132"/>
<evidence type="ECO:0000313" key="10">
    <source>
        <dbReference type="EMBL" id="KAK3246415.1"/>
    </source>
</evidence>
<name>A0AAE0F132_9CHLO</name>
<evidence type="ECO:0000256" key="1">
    <source>
        <dbReference type="ARBA" id="ARBA00004141"/>
    </source>
</evidence>
<evidence type="ECO:0000256" key="4">
    <source>
        <dbReference type="ARBA" id="ARBA00022692"/>
    </source>
</evidence>